<evidence type="ECO:0000313" key="2">
    <source>
        <dbReference type="WBParaSite" id="PDA_v2.g17353.t1"/>
    </source>
</evidence>
<dbReference type="Proteomes" id="UP000887578">
    <property type="component" value="Unplaced"/>
</dbReference>
<reference evidence="2" key="1">
    <citation type="submission" date="2022-11" db="UniProtKB">
        <authorList>
            <consortium name="WormBaseParasite"/>
        </authorList>
    </citation>
    <scope>IDENTIFICATION</scope>
</reference>
<evidence type="ECO:0000313" key="1">
    <source>
        <dbReference type="Proteomes" id="UP000887578"/>
    </source>
</evidence>
<protein>
    <submittedName>
        <fullName evidence="2">C6 domain-containing protein</fullName>
    </submittedName>
</protein>
<dbReference type="WBParaSite" id="PDA_v2.g17353.t1">
    <property type="protein sequence ID" value="PDA_v2.g17353.t1"/>
    <property type="gene ID" value="PDA_v2.g17353"/>
</dbReference>
<sequence>MSTSSSSSPTIVATTTTAAPTTTTTVVTTTCADTLVTLNGNNPTPTFSNGLLTCPATTGKELFMFLNLGTVNGPDAAANAAATTTLTCVNSAWVFTAADGTTTTITETMCYSCTPYALSGTQVPVRSEVILDANDLLSGSVDCAATAASEKYMFVSD</sequence>
<keyword evidence="1" id="KW-1185">Reference proteome</keyword>
<proteinExistence type="predicted"/>
<dbReference type="AlphaFoldDB" id="A0A914PGF8"/>
<name>A0A914PGF8_9BILA</name>
<accession>A0A914PGF8</accession>
<organism evidence="1 2">
    <name type="scientific">Panagrolaimus davidi</name>
    <dbReference type="NCBI Taxonomy" id="227884"/>
    <lineage>
        <taxon>Eukaryota</taxon>
        <taxon>Metazoa</taxon>
        <taxon>Ecdysozoa</taxon>
        <taxon>Nematoda</taxon>
        <taxon>Chromadorea</taxon>
        <taxon>Rhabditida</taxon>
        <taxon>Tylenchina</taxon>
        <taxon>Panagrolaimomorpha</taxon>
        <taxon>Panagrolaimoidea</taxon>
        <taxon>Panagrolaimidae</taxon>
        <taxon>Panagrolaimus</taxon>
    </lineage>
</organism>